<reference evidence="3" key="1">
    <citation type="journal article" date="2017" name="Nat. Ecol. Evol.">
        <title>Genome expansion and lineage-specific genetic innovations in the forest pathogenic fungi Armillaria.</title>
        <authorList>
            <person name="Sipos G."/>
            <person name="Prasanna A.N."/>
            <person name="Walter M.C."/>
            <person name="O'Connor E."/>
            <person name="Balint B."/>
            <person name="Krizsan K."/>
            <person name="Kiss B."/>
            <person name="Hess J."/>
            <person name="Varga T."/>
            <person name="Slot J."/>
            <person name="Riley R."/>
            <person name="Boka B."/>
            <person name="Rigling D."/>
            <person name="Barry K."/>
            <person name="Lee J."/>
            <person name="Mihaltcheva S."/>
            <person name="LaButti K."/>
            <person name="Lipzen A."/>
            <person name="Waldron R."/>
            <person name="Moloney N.M."/>
            <person name="Sperisen C."/>
            <person name="Kredics L."/>
            <person name="Vagvoelgyi C."/>
            <person name="Patrignani A."/>
            <person name="Fitzpatrick D."/>
            <person name="Nagy I."/>
            <person name="Doyle S."/>
            <person name="Anderson J.B."/>
            <person name="Grigoriev I.V."/>
            <person name="Gueldener U."/>
            <person name="Muensterkoetter M."/>
            <person name="Nagy L.G."/>
        </authorList>
    </citation>
    <scope>NUCLEOTIDE SEQUENCE [LARGE SCALE GENOMIC DNA]</scope>
    <source>
        <strain evidence="3">Ar21-2</strain>
    </source>
</reference>
<name>A0A2H3EB19_ARMGA</name>
<feature type="chain" id="PRO_5013897556" evidence="1">
    <location>
        <begin position="23"/>
        <end position="70"/>
    </location>
</feature>
<evidence type="ECO:0000313" key="3">
    <source>
        <dbReference type="Proteomes" id="UP000217790"/>
    </source>
</evidence>
<evidence type="ECO:0000313" key="2">
    <source>
        <dbReference type="EMBL" id="PBL04612.1"/>
    </source>
</evidence>
<keyword evidence="1" id="KW-0732">Signal</keyword>
<feature type="signal peptide" evidence="1">
    <location>
        <begin position="1"/>
        <end position="22"/>
    </location>
</feature>
<accession>A0A2H3EB19</accession>
<organism evidence="2 3">
    <name type="scientific">Armillaria gallica</name>
    <name type="common">Bulbous honey fungus</name>
    <name type="synonym">Armillaria bulbosa</name>
    <dbReference type="NCBI Taxonomy" id="47427"/>
    <lineage>
        <taxon>Eukaryota</taxon>
        <taxon>Fungi</taxon>
        <taxon>Dikarya</taxon>
        <taxon>Basidiomycota</taxon>
        <taxon>Agaricomycotina</taxon>
        <taxon>Agaricomycetes</taxon>
        <taxon>Agaricomycetidae</taxon>
        <taxon>Agaricales</taxon>
        <taxon>Marasmiineae</taxon>
        <taxon>Physalacriaceae</taxon>
        <taxon>Armillaria</taxon>
    </lineage>
</organism>
<sequence>MIGRHQPGVWKALFIRLHLAMGVQNSSEKKDTINLGVQSVDVSLEAMDPHFIILICIINFRLCVTSRHSP</sequence>
<dbReference type="InParanoid" id="A0A2H3EB19"/>
<dbReference type="AlphaFoldDB" id="A0A2H3EB19"/>
<proteinExistence type="predicted"/>
<evidence type="ECO:0000256" key="1">
    <source>
        <dbReference type="SAM" id="SignalP"/>
    </source>
</evidence>
<keyword evidence="3" id="KW-1185">Reference proteome</keyword>
<dbReference type="EMBL" id="KZ293644">
    <property type="protein sequence ID" value="PBL04612.1"/>
    <property type="molecule type" value="Genomic_DNA"/>
</dbReference>
<gene>
    <name evidence="2" type="ORF">ARMGADRAFT_57522</name>
</gene>
<dbReference type="Proteomes" id="UP000217790">
    <property type="component" value="Unassembled WGS sequence"/>
</dbReference>
<protein>
    <submittedName>
        <fullName evidence="2">Uncharacterized protein</fullName>
    </submittedName>
</protein>